<dbReference type="Pfam" id="PF01127">
    <property type="entry name" value="Sdh_cyt"/>
    <property type="match status" value="1"/>
</dbReference>
<evidence type="ECO:0000256" key="8">
    <source>
        <dbReference type="PIRSR" id="PIRSR000177-1"/>
    </source>
</evidence>
<keyword evidence="10" id="KW-1185">Reference proteome</keyword>
<feature type="binding site" description="axial binding residue" evidence="8">
    <location>
        <position position="37"/>
    </location>
    <ligand>
        <name>heme b</name>
        <dbReference type="ChEBI" id="CHEBI:60344"/>
        <label>bD</label>
    </ligand>
    <ligandPart>
        <name>Fe</name>
        <dbReference type="ChEBI" id="CHEBI:18248"/>
    </ligandPart>
</feature>
<comment type="subcellular location">
    <subcellularLocation>
        <location evidence="1">Membrane</location>
    </subcellularLocation>
</comment>
<evidence type="ECO:0000256" key="7">
    <source>
        <dbReference type="ARBA" id="ARBA00023136"/>
    </source>
</evidence>
<sequence length="217" mass="24558">MQYQDTMFSPASGSRAALLDLVQMLTGLALVVFMYLHALFVASILLGPQVFNTLADFFERYYLAQVGGPLLALVFLIHFFMAARRIPFSQQDQKKVLSFSRLLAHRDTWLWTVQVVTAMIILIMGAIHIWVVLTDLPITADKSAARIQTGFWLGFYLLLLPMVELHVGAGWYRLGVKWGVIKSSARKKAKRAEYYITGFFILLGLITLARFMFVSVS</sequence>
<evidence type="ECO:0000313" key="9">
    <source>
        <dbReference type="EMBL" id="EFI35678.1"/>
    </source>
</evidence>
<dbReference type="GO" id="GO:0006099">
    <property type="term" value="P:tricarboxylic acid cycle"/>
    <property type="evidence" value="ECO:0007669"/>
    <property type="project" value="InterPro"/>
</dbReference>
<dbReference type="EMBL" id="ACJN02000001">
    <property type="protein sequence ID" value="EFI35678.1"/>
    <property type="molecule type" value="Genomic_DNA"/>
</dbReference>
<evidence type="ECO:0000256" key="6">
    <source>
        <dbReference type="ARBA" id="ARBA00023004"/>
    </source>
</evidence>
<evidence type="ECO:0000256" key="1">
    <source>
        <dbReference type="ARBA" id="ARBA00004370"/>
    </source>
</evidence>
<dbReference type="SUPFAM" id="SSF81343">
    <property type="entry name" value="Fumarate reductase respiratory complex transmembrane subunits"/>
    <property type="match status" value="1"/>
</dbReference>
<dbReference type="Proteomes" id="UP000005496">
    <property type="component" value="Unassembled WGS sequence"/>
</dbReference>
<feature type="binding site" description="axial binding residue" evidence="8">
    <location>
        <position position="78"/>
    </location>
    <ligand>
        <name>heme b</name>
        <dbReference type="ChEBI" id="CHEBI:60344"/>
        <label>bD</label>
    </ligand>
    <ligandPart>
        <name>Fe</name>
        <dbReference type="ChEBI" id="CHEBI:18248"/>
    </ligandPart>
</feature>
<keyword evidence="2 8" id="KW-0349">Heme</keyword>
<dbReference type="InterPro" id="IPR034804">
    <property type="entry name" value="SQR/QFR_C/D"/>
</dbReference>
<keyword evidence="7" id="KW-0472">Membrane</keyword>
<keyword evidence="5" id="KW-1133">Transmembrane helix</keyword>
<comment type="caution">
    <text evidence="9">The sequence shown here is derived from an EMBL/GenBank/DDBJ whole genome shotgun (WGS) entry which is preliminary data.</text>
</comment>
<name>D6SLW7_9BACT</name>
<dbReference type="AlphaFoldDB" id="D6SLW7"/>
<organism evidence="9 10">
    <name type="scientific">Desulfonatronospira thiodismutans ASO3-1</name>
    <dbReference type="NCBI Taxonomy" id="555779"/>
    <lineage>
        <taxon>Bacteria</taxon>
        <taxon>Pseudomonadati</taxon>
        <taxon>Thermodesulfobacteriota</taxon>
        <taxon>Desulfovibrionia</taxon>
        <taxon>Desulfovibrionales</taxon>
        <taxon>Desulfonatronovibrionaceae</taxon>
        <taxon>Desulfonatronospira</taxon>
    </lineage>
</organism>
<dbReference type="RefSeq" id="WP_008868807.1">
    <property type="nucleotide sequence ID" value="NZ_ACJN02000001.1"/>
</dbReference>
<evidence type="ECO:0000256" key="3">
    <source>
        <dbReference type="ARBA" id="ARBA00022692"/>
    </source>
</evidence>
<protein>
    <submittedName>
        <fullName evidence="9">Fumarate reductase respiratory complex</fullName>
    </submittedName>
</protein>
<feature type="binding site" description="axial binding residue" evidence="8">
    <location>
        <position position="128"/>
    </location>
    <ligand>
        <name>heme b</name>
        <dbReference type="ChEBI" id="CHEBI:60344"/>
        <label>bD</label>
    </ligand>
    <ligandPart>
        <name>Fe</name>
        <dbReference type="ChEBI" id="CHEBI:18248"/>
    </ligandPart>
</feature>
<reference evidence="9" key="1">
    <citation type="submission" date="2010-05" db="EMBL/GenBank/DDBJ databases">
        <title>The draft genome of Desulfonatronospira thiodismutans ASO3-1.</title>
        <authorList>
            <consortium name="US DOE Joint Genome Institute (JGI-PGF)"/>
            <person name="Lucas S."/>
            <person name="Copeland A."/>
            <person name="Lapidus A."/>
            <person name="Cheng J.-F."/>
            <person name="Bruce D."/>
            <person name="Goodwin L."/>
            <person name="Pitluck S."/>
            <person name="Chertkov O."/>
            <person name="Brettin T."/>
            <person name="Detter J.C."/>
            <person name="Han C."/>
            <person name="Land M.L."/>
            <person name="Hauser L."/>
            <person name="Kyrpides N."/>
            <person name="Mikhailova N."/>
            <person name="Muyzer G."/>
            <person name="Woyke T."/>
        </authorList>
    </citation>
    <scope>NUCLEOTIDE SEQUENCE [LARGE SCALE GENOMIC DNA]</scope>
    <source>
        <strain evidence="9">ASO3-1</strain>
    </source>
</reference>
<evidence type="ECO:0000256" key="4">
    <source>
        <dbReference type="ARBA" id="ARBA00022723"/>
    </source>
</evidence>
<evidence type="ECO:0000313" key="10">
    <source>
        <dbReference type="Proteomes" id="UP000005496"/>
    </source>
</evidence>
<dbReference type="GO" id="GO:0016020">
    <property type="term" value="C:membrane"/>
    <property type="evidence" value="ECO:0007669"/>
    <property type="project" value="UniProtKB-SubCell"/>
</dbReference>
<evidence type="ECO:0000256" key="5">
    <source>
        <dbReference type="ARBA" id="ARBA00022989"/>
    </source>
</evidence>
<dbReference type="PIRSF" id="PIRSF000177">
    <property type="entry name" value="Fumar_rd_cyt_b"/>
    <property type="match status" value="1"/>
</dbReference>
<keyword evidence="6 8" id="KW-0408">Iron</keyword>
<dbReference type="eggNOG" id="ENOG5030YQC">
    <property type="taxonomic scope" value="Bacteria"/>
</dbReference>
<feature type="binding site" description="axial binding residue" evidence="8">
    <location>
        <position position="166"/>
    </location>
    <ligand>
        <name>heme b</name>
        <dbReference type="ChEBI" id="CHEBI:60344"/>
        <label>bD</label>
    </ligand>
    <ligandPart>
        <name>Fe</name>
        <dbReference type="ChEBI" id="CHEBI:18248"/>
    </ligandPart>
</feature>
<dbReference type="InterPro" id="IPR004224">
    <property type="entry name" value="Fum_red_B_TM"/>
</dbReference>
<dbReference type="InterPro" id="IPR000701">
    <property type="entry name" value="SuccDH_FuR_B_TM-su"/>
</dbReference>
<dbReference type="GO" id="GO:0046872">
    <property type="term" value="F:metal ion binding"/>
    <property type="evidence" value="ECO:0007669"/>
    <property type="project" value="UniProtKB-KW"/>
</dbReference>
<gene>
    <name evidence="9" type="ORF">Dthio_PD3107</name>
</gene>
<proteinExistence type="predicted"/>
<evidence type="ECO:0000256" key="2">
    <source>
        <dbReference type="ARBA" id="ARBA00022617"/>
    </source>
</evidence>
<dbReference type="OrthoDB" id="5345350at2"/>
<keyword evidence="4 8" id="KW-0479">Metal-binding</keyword>
<keyword evidence="3" id="KW-0812">Transmembrane</keyword>
<dbReference type="Gene3D" id="1.20.1300.10">
    <property type="entry name" value="Fumarate reductase/succinate dehydrogenase, transmembrane subunit"/>
    <property type="match status" value="1"/>
</dbReference>
<accession>D6SLW7</accession>